<evidence type="ECO:0000313" key="1">
    <source>
        <dbReference type="EMBL" id="GAG07256.1"/>
    </source>
</evidence>
<accession>X0W3E7</accession>
<protein>
    <submittedName>
        <fullName evidence="1">Uncharacterized protein</fullName>
    </submittedName>
</protein>
<name>X0W3E7_9ZZZZ</name>
<comment type="caution">
    <text evidence="1">The sequence shown here is derived from an EMBL/GenBank/DDBJ whole genome shotgun (WGS) entry which is preliminary data.</text>
</comment>
<reference evidence="1" key="1">
    <citation type="journal article" date="2014" name="Front. Microbiol.">
        <title>High frequency of phylogenetically diverse reductive dehalogenase-homologous genes in deep subseafloor sedimentary metagenomes.</title>
        <authorList>
            <person name="Kawai M."/>
            <person name="Futagami T."/>
            <person name="Toyoda A."/>
            <person name="Takaki Y."/>
            <person name="Nishi S."/>
            <person name="Hori S."/>
            <person name="Arai W."/>
            <person name="Tsubouchi T."/>
            <person name="Morono Y."/>
            <person name="Uchiyama I."/>
            <person name="Ito T."/>
            <person name="Fujiyama A."/>
            <person name="Inagaki F."/>
            <person name="Takami H."/>
        </authorList>
    </citation>
    <scope>NUCLEOTIDE SEQUENCE</scope>
    <source>
        <strain evidence="1">Expedition CK06-06</strain>
    </source>
</reference>
<gene>
    <name evidence="1" type="ORF">S01H1_42500</name>
</gene>
<dbReference type="AlphaFoldDB" id="X0W3E7"/>
<organism evidence="1">
    <name type="scientific">marine sediment metagenome</name>
    <dbReference type="NCBI Taxonomy" id="412755"/>
    <lineage>
        <taxon>unclassified sequences</taxon>
        <taxon>metagenomes</taxon>
        <taxon>ecological metagenomes</taxon>
    </lineage>
</organism>
<sequence>MAFGDIGDIFGDGDEAAEASTEAAEGVASTEDLALKNFIASQAQPEVLRRGSMGMLAQAYGGGQGQQNIIQNAMASPLYGAMMGGKQFGEDAILRSASAT</sequence>
<dbReference type="EMBL" id="BARS01027032">
    <property type="protein sequence ID" value="GAG07256.1"/>
    <property type="molecule type" value="Genomic_DNA"/>
</dbReference>
<proteinExistence type="predicted"/>
<feature type="non-terminal residue" evidence="1">
    <location>
        <position position="100"/>
    </location>
</feature>